<dbReference type="GO" id="GO:0005829">
    <property type="term" value="C:cytosol"/>
    <property type="evidence" value="ECO:0007669"/>
    <property type="project" value="TreeGrafter"/>
</dbReference>
<dbReference type="SUPFAM" id="SSF102114">
    <property type="entry name" value="Radical SAM enzymes"/>
    <property type="match status" value="1"/>
</dbReference>
<reference evidence="3 4" key="1">
    <citation type="submission" date="2018-12" db="EMBL/GenBank/DDBJ databases">
        <title>Complete genome sequence of Iodobacter sp. H11R3.</title>
        <authorList>
            <person name="Bae J.-W."/>
        </authorList>
    </citation>
    <scope>NUCLEOTIDE SEQUENCE [LARGE SCALE GENOMIC DNA]</scope>
    <source>
        <strain evidence="3 4">H11R3</strain>
    </source>
</reference>
<protein>
    <submittedName>
        <fullName evidence="3">Radical SAM protein</fullName>
    </submittedName>
</protein>
<feature type="domain" description="MTTase N-terminal" evidence="1">
    <location>
        <begin position="6"/>
        <end position="114"/>
    </location>
</feature>
<evidence type="ECO:0000313" key="4">
    <source>
        <dbReference type="Proteomes" id="UP000282438"/>
    </source>
</evidence>
<dbReference type="Pfam" id="PF00919">
    <property type="entry name" value="UPF0004"/>
    <property type="match status" value="1"/>
</dbReference>
<accession>A0A3S8ZQE8</accession>
<dbReference type="EMBL" id="CP034433">
    <property type="protein sequence ID" value="AZN35687.1"/>
    <property type="molecule type" value="Genomic_DNA"/>
</dbReference>
<name>A0A3S8ZQE8_9NEIS</name>
<evidence type="ECO:0000259" key="1">
    <source>
        <dbReference type="PROSITE" id="PS51449"/>
    </source>
</evidence>
<gene>
    <name evidence="3" type="ORF">EJO50_03820</name>
</gene>
<dbReference type="PROSITE" id="PS51918">
    <property type="entry name" value="RADICAL_SAM"/>
    <property type="match status" value="1"/>
</dbReference>
<dbReference type="PROSITE" id="PS51449">
    <property type="entry name" value="MTTASE_N"/>
    <property type="match status" value="1"/>
</dbReference>
<dbReference type="SMART" id="SM00729">
    <property type="entry name" value="Elp3"/>
    <property type="match status" value="1"/>
</dbReference>
<feature type="domain" description="Radical SAM core" evidence="2">
    <location>
        <begin position="182"/>
        <end position="413"/>
    </location>
</feature>
<dbReference type="InterPro" id="IPR006638">
    <property type="entry name" value="Elp3/MiaA/NifB-like_rSAM"/>
</dbReference>
<dbReference type="AlphaFoldDB" id="A0A3S8ZQE8"/>
<dbReference type="InterPro" id="IPR023404">
    <property type="entry name" value="rSAM_horseshoe"/>
</dbReference>
<organism evidence="3 4">
    <name type="scientific">Iodobacter ciconiae</name>
    <dbReference type="NCBI Taxonomy" id="2496266"/>
    <lineage>
        <taxon>Bacteria</taxon>
        <taxon>Pseudomonadati</taxon>
        <taxon>Pseudomonadota</taxon>
        <taxon>Betaproteobacteria</taxon>
        <taxon>Neisseriales</taxon>
        <taxon>Chitinibacteraceae</taxon>
        <taxon>Iodobacter</taxon>
    </lineage>
</organism>
<dbReference type="Gene3D" id="3.80.30.20">
    <property type="entry name" value="tm_1862 like domain"/>
    <property type="match status" value="1"/>
</dbReference>
<dbReference type="InterPro" id="IPR058240">
    <property type="entry name" value="rSAM_sf"/>
</dbReference>
<dbReference type="PANTHER" id="PTHR43837">
    <property type="entry name" value="RIBOSOMAL PROTEIN S12 METHYLTHIOTRANSFERASE RIMO"/>
    <property type="match status" value="1"/>
</dbReference>
<dbReference type="Gene3D" id="3.40.50.12160">
    <property type="entry name" value="Methylthiotransferase, N-terminal domain"/>
    <property type="match status" value="1"/>
</dbReference>
<dbReference type="GO" id="GO:0046872">
    <property type="term" value="F:metal ion binding"/>
    <property type="evidence" value="ECO:0007669"/>
    <property type="project" value="UniProtKB-KW"/>
</dbReference>
<dbReference type="KEGG" id="iod:EJO50_03820"/>
<dbReference type="Pfam" id="PF04055">
    <property type="entry name" value="Radical_SAM"/>
    <property type="match status" value="1"/>
</dbReference>
<evidence type="ECO:0000313" key="3">
    <source>
        <dbReference type="EMBL" id="AZN35687.1"/>
    </source>
</evidence>
<dbReference type="OrthoDB" id="9805215at2"/>
<dbReference type="PANTHER" id="PTHR43837:SF1">
    <property type="entry name" value="RIBOSOMAL PROTEIN US12 METHYLTHIOTRANSFERASE RIMO"/>
    <property type="match status" value="1"/>
</dbReference>
<dbReference type="InterPro" id="IPR005840">
    <property type="entry name" value="Ribosomal_uS12_MeSTrfase_RimO"/>
</dbReference>
<proteinExistence type="predicted"/>
<evidence type="ECO:0000259" key="2">
    <source>
        <dbReference type="PROSITE" id="PS51918"/>
    </source>
</evidence>
<dbReference type="SFLD" id="SFLDS00029">
    <property type="entry name" value="Radical_SAM"/>
    <property type="match status" value="1"/>
</dbReference>
<dbReference type="InterPro" id="IPR038135">
    <property type="entry name" value="Methylthiotransferase_N_sf"/>
</dbReference>
<dbReference type="InterPro" id="IPR007197">
    <property type="entry name" value="rSAM"/>
</dbReference>
<dbReference type="CDD" id="cd01335">
    <property type="entry name" value="Radical_SAM"/>
    <property type="match status" value="1"/>
</dbReference>
<dbReference type="Proteomes" id="UP000282438">
    <property type="component" value="Chromosome"/>
</dbReference>
<dbReference type="InterPro" id="IPR013848">
    <property type="entry name" value="Methylthiotransferase_N"/>
</dbReference>
<dbReference type="SFLD" id="SFLDG01082">
    <property type="entry name" value="B12-binding_domain_containing"/>
    <property type="match status" value="1"/>
</dbReference>
<dbReference type="GO" id="GO:0051539">
    <property type="term" value="F:4 iron, 4 sulfur cluster binding"/>
    <property type="evidence" value="ECO:0007669"/>
    <property type="project" value="UniProtKB-KW"/>
</dbReference>
<dbReference type="GO" id="GO:0035599">
    <property type="term" value="F:aspartic acid methylthiotransferase activity"/>
    <property type="evidence" value="ECO:0007669"/>
    <property type="project" value="TreeGrafter"/>
</dbReference>
<keyword evidence="4" id="KW-1185">Reference proteome</keyword>
<sequence length="462" mass="51890">MLIMNKKIFLAHNSCLNAAYDLNVLRAGIEAAGHQLVDRPELADEIVFSGCSVREHWVDDAINQLDQARLRSPEARIVITGCIANTSRQIVQSRMTGGQLSFLPIQEVLLENSELSFAEVDRRLSQEGGNSFEPATANGLHSLRRRVGETKYRILAMLDEEDRRHGTHFVRNYRQTTKGFVFYDEQESCEMITVTRSCPYQCSFCNIPLGRGDFVSVPLQDIVAKAQAAVANGRHHIILIGDEVGNYGIKTGGARFPEMIQAVLSLHPSVTISIRYIEPKPFLKYFEKLLFWGKAGRLQLLYISLQSGSQRLLKAMRRGYDIDRIAKALREFRQSCPTILYGNWLVGFPGEQEEDFQATVSLVRDLDFHINVAIPFSPRPGTPAWVMADQVDPAVIDIRVNTLTEVASELKVALMSQYLAPIASSQCSAILELVWLAEYEQYVPNDQLPAPRPVIPLVLRNS</sequence>